<evidence type="ECO:0000256" key="5">
    <source>
        <dbReference type="ARBA" id="ARBA00038359"/>
    </source>
</evidence>
<comment type="similarity">
    <text evidence="5">Belongs to the SAT4 family.</text>
</comment>
<feature type="transmembrane region" description="Helical" evidence="6">
    <location>
        <begin position="67"/>
        <end position="97"/>
    </location>
</feature>
<evidence type="ECO:0000256" key="2">
    <source>
        <dbReference type="ARBA" id="ARBA00022692"/>
    </source>
</evidence>
<feature type="domain" description="Rhodopsin" evidence="7">
    <location>
        <begin position="3"/>
        <end position="219"/>
    </location>
</feature>
<accession>A0A0B4G411</accession>
<organism evidence="8 9">
    <name type="scientific">Metarhizium guizhouense (strain ARSEF 977)</name>
    <dbReference type="NCBI Taxonomy" id="1276136"/>
    <lineage>
        <taxon>Eukaryota</taxon>
        <taxon>Fungi</taxon>
        <taxon>Dikarya</taxon>
        <taxon>Ascomycota</taxon>
        <taxon>Pezizomycotina</taxon>
        <taxon>Sordariomycetes</taxon>
        <taxon>Hypocreomycetidae</taxon>
        <taxon>Hypocreales</taxon>
        <taxon>Clavicipitaceae</taxon>
        <taxon>Metarhizium</taxon>
    </lineage>
</organism>
<dbReference type="HOGENOM" id="CLU_028200_0_0_1"/>
<keyword evidence="4 6" id="KW-0472">Membrane</keyword>
<evidence type="ECO:0000256" key="4">
    <source>
        <dbReference type="ARBA" id="ARBA00023136"/>
    </source>
</evidence>
<protein>
    <recommendedName>
        <fullName evidence="7">Rhodopsin domain-containing protein</fullName>
    </recommendedName>
</protein>
<name>A0A0B4G411_METGA</name>
<dbReference type="PANTHER" id="PTHR33048:SF47">
    <property type="entry name" value="INTEGRAL MEMBRANE PROTEIN-RELATED"/>
    <property type="match status" value="1"/>
</dbReference>
<evidence type="ECO:0000313" key="9">
    <source>
        <dbReference type="Proteomes" id="UP000031192"/>
    </source>
</evidence>
<dbReference type="AlphaFoldDB" id="A0A0B4G411"/>
<gene>
    <name evidence="8" type="ORF">MGU_11298</name>
</gene>
<dbReference type="Proteomes" id="UP000031192">
    <property type="component" value="Unassembled WGS sequence"/>
</dbReference>
<keyword evidence="3 6" id="KW-1133">Transmembrane helix</keyword>
<keyword evidence="9" id="KW-1185">Reference proteome</keyword>
<dbReference type="EMBL" id="AZNH01000162">
    <property type="protein sequence ID" value="KID81325.1"/>
    <property type="molecule type" value="Genomic_DNA"/>
</dbReference>
<keyword evidence="2 6" id="KW-0812">Transmembrane</keyword>
<feature type="transmembrane region" description="Helical" evidence="6">
    <location>
        <begin position="154"/>
        <end position="176"/>
    </location>
</feature>
<comment type="caution">
    <text evidence="8">The sequence shown here is derived from an EMBL/GenBank/DDBJ whole genome shotgun (WGS) entry which is preliminary data.</text>
</comment>
<evidence type="ECO:0000259" key="7">
    <source>
        <dbReference type="Pfam" id="PF20684"/>
    </source>
</evidence>
<proteinExistence type="inferred from homology"/>
<dbReference type="InterPro" id="IPR049326">
    <property type="entry name" value="Rhodopsin_dom_fungi"/>
</dbReference>
<sequence length="320" mass="35840">MFDVTCYMVRHGFGLHIWAAPPDAVRSYFLGLFVAEILYTLSLVFIKWSILAFYWRIFGADSRIRPLLWTMFAIVCSWGIAVILVTTFQCLPVFAFWRRFDPIRPLQTTDYTCNVNQKHFFVGNAIPNMITDVLLLLIPIPFIWKLYLRRAQKLAILSIFAIGVFVTAVSIVRLYILFNLAPSDPDTTWYFSDQVMWTGIEVNVATVCACLPSLKPILNLLIYGTFSHSSQSSGAPVDKTLVTIGGTSVKLGTVQGSDLRLNPRSHGTRSAFANASKKIHSDVRRPFSVLADNEWDTWQDKDNGDIALGSIGKVGSGTGR</sequence>
<comment type="subcellular location">
    <subcellularLocation>
        <location evidence="1">Membrane</location>
        <topology evidence="1">Multi-pass membrane protein</topology>
    </subcellularLocation>
</comment>
<evidence type="ECO:0000313" key="8">
    <source>
        <dbReference type="EMBL" id="KID81325.1"/>
    </source>
</evidence>
<dbReference type="GO" id="GO:0016020">
    <property type="term" value="C:membrane"/>
    <property type="evidence" value="ECO:0007669"/>
    <property type="project" value="UniProtKB-SubCell"/>
</dbReference>
<reference evidence="8 9" key="1">
    <citation type="journal article" date="2014" name="Proc. Natl. Acad. Sci. U.S.A.">
        <title>Trajectory and genomic determinants of fungal-pathogen speciation and host adaptation.</title>
        <authorList>
            <person name="Hu X."/>
            <person name="Xiao G."/>
            <person name="Zheng P."/>
            <person name="Shang Y."/>
            <person name="Su Y."/>
            <person name="Zhang X."/>
            <person name="Liu X."/>
            <person name="Zhan S."/>
            <person name="St Leger R.J."/>
            <person name="Wang C."/>
        </authorList>
    </citation>
    <scope>NUCLEOTIDE SEQUENCE [LARGE SCALE GENOMIC DNA]</scope>
    <source>
        <strain evidence="8 9">ARSEF 977</strain>
    </source>
</reference>
<feature type="transmembrane region" description="Helical" evidence="6">
    <location>
        <begin position="28"/>
        <end position="55"/>
    </location>
</feature>
<evidence type="ECO:0000256" key="1">
    <source>
        <dbReference type="ARBA" id="ARBA00004141"/>
    </source>
</evidence>
<evidence type="ECO:0000256" key="3">
    <source>
        <dbReference type="ARBA" id="ARBA00022989"/>
    </source>
</evidence>
<feature type="transmembrane region" description="Helical" evidence="6">
    <location>
        <begin position="125"/>
        <end position="147"/>
    </location>
</feature>
<dbReference type="PANTHER" id="PTHR33048">
    <property type="entry name" value="PTH11-LIKE INTEGRAL MEMBRANE PROTEIN (AFU_ORTHOLOGUE AFUA_5G11245)"/>
    <property type="match status" value="1"/>
</dbReference>
<dbReference type="InterPro" id="IPR052337">
    <property type="entry name" value="SAT4-like"/>
</dbReference>
<evidence type="ECO:0000256" key="6">
    <source>
        <dbReference type="SAM" id="Phobius"/>
    </source>
</evidence>
<dbReference type="Pfam" id="PF20684">
    <property type="entry name" value="Fung_rhodopsin"/>
    <property type="match status" value="1"/>
</dbReference>